<dbReference type="PANTHER" id="PTHR42709">
    <property type="entry name" value="ALKALINE PHOSPHATASE LIKE PROTEIN"/>
    <property type="match status" value="1"/>
</dbReference>
<evidence type="ECO:0000256" key="5">
    <source>
        <dbReference type="ARBA" id="ARBA00022989"/>
    </source>
</evidence>
<feature type="transmembrane region" description="Helical" evidence="7">
    <location>
        <begin position="50"/>
        <end position="72"/>
    </location>
</feature>
<evidence type="ECO:0000313" key="9">
    <source>
        <dbReference type="EMBL" id="KOS68594.1"/>
    </source>
</evidence>
<proteinExistence type="inferred from homology"/>
<comment type="subcellular location">
    <subcellularLocation>
        <location evidence="1">Cell membrane</location>
        <topology evidence="1">Multi-pass membrane protein</topology>
    </subcellularLocation>
</comment>
<dbReference type="InterPro" id="IPR032816">
    <property type="entry name" value="VTT_dom"/>
</dbReference>
<reference evidence="10" key="1">
    <citation type="submission" date="2015-07" db="EMBL/GenBank/DDBJ databases">
        <title>Fjat-14205 dsm 2895.</title>
        <authorList>
            <person name="Liu B."/>
            <person name="Wang J."/>
            <person name="Zhu Y."/>
            <person name="Liu G."/>
            <person name="Chen Q."/>
            <person name="Chen Z."/>
            <person name="Lan J."/>
            <person name="Che J."/>
            <person name="Ge C."/>
            <person name="Shi H."/>
            <person name="Pan Z."/>
            <person name="Liu X."/>
        </authorList>
    </citation>
    <scope>NUCLEOTIDE SEQUENCE [LARGE SCALE GENOMIC DNA]</scope>
    <source>
        <strain evidence="10">DSM 25560</strain>
    </source>
</reference>
<evidence type="ECO:0000256" key="1">
    <source>
        <dbReference type="ARBA" id="ARBA00004651"/>
    </source>
</evidence>
<comment type="caution">
    <text evidence="9">The sequence shown here is derived from an EMBL/GenBank/DDBJ whole genome shotgun (WGS) entry which is preliminary data.</text>
</comment>
<evidence type="ECO:0000313" key="10">
    <source>
        <dbReference type="Proteomes" id="UP000050668"/>
    </source>
</evidence>
<name>A0ABR5K2L7_9BACI</name>
<keyword evidence="5 7" id="KW-1133">Transmembrane helix</keyword>
<dbReference type="Pfam" id="PF09335">
    <property type="entry name" value="VTT_dom"/>
    <property type="match status" value="1"/>
</dbReference>
<organism evidence="9 10">
    <name type="scientific">Lysinibacillus contaminans</name>
    <dbReference type="NCBI Taxonomy" id="1293441"/>
    <lineage>
        <taxon>Bacteria</taxon>
        <taxon>Bacillati</taxon>
        <taxon>Bacillota</taxon>
        <taxon>Bacilli</taxon>
        <taxon>Bacillales</taxon>
        <taxon>Bacillaceae</taxon>
        <taxon>Lysinibacillus</taxon>
    </lineage>
</organism>
<feature type="transmembrane region" description="Helical" evidence="7">
    <location>
        <begin position="137"/>
        <end position="159"/>
    </location>
</feature>
<feature type="transmembrane region" description="Helical" evidence="7">
    <location>
        <begin position="12"/>
        <end position="30"/>
    </location>
</feature>
<feature type="transmembrane region" description="Helical" evidence="7">
    <location>
        <begin position="179"/>
        <end position="197"/>
    </location>
</feature>
<dbReference type="Proteomes" id="UP000050668">
    <property type="component" value="Unassembled WGS sequence"/>
</dbReference>
<evidence type="ECO:0000256" key="6">
    <source>
        <dbReference type="ARBA" id="ARBA00023136"/>
    </source>
</evidence>
<evidence type="ECO:0000256" key="3">
    <source>
        <dbReference type="ARBA" id="ARBA00022475"/>
    </source>
</evidence>
<feature type="domain" description="VTT" evidence="8">
    <location>
        <begin position="30"/>
        <end position="160"/>
    </location>
</feature>
<sequence length="207" mass="23378">MENWIVNIMEQYGYIGIFFLITIENIFPPIPSEIILTFGGFMTTHSDLEITGVIVASTLGSLVGALVLYGVGRLVDINRIERMVGKWGYLLRLKKGDIHKANSWFLSHGVAAVFFCRFVPLIRSLISLPAGMARMPLGLFLFLTTLGTMTWNVILVKIGAAVGDSWEQIVHYLDVYSDIVSGILVVLFLLMMIRYVCKRWIFRKANR</sequence>
<accession>A0ABR5K2L7</accession>
<keyword evidence="3" id="KW-1003">Cell membrane</keyword>
<keyword evidence="4 7" id="KW-0812">Transmembrane</keyword>
<dbReference type="PANTHER" id="PTHR42709:SF6">
    <property type="entry name" value="UNDECAPRENYL PHOSPHATE TRANSPORTER A"/>
    <property type="match status" value="1"/>
</dbReference>
<evidence type="ECO:0000259" key="8">
    <source>
        <dbReference type="Pfam" id="PF09335"/>
    </source>
</evidence>
<dbReference type="InterPro" id="IPR051311">
    <property type="entry name" value="DedA_domain"/>
</dbReference>
<dbReference type="EMBL" id="LGRV01000003">
    <property type="protein sequence ID" value="KOS68594.1"/>
    <property type="molecule type" value="Genomic_DNA"/>
</dbReference>
<comment type="similarity">
    <text evidence="2">Belongs to the DedA family.</text>
</comment>
<dbReference type="RefSeq" id="WP_053583431.1">
    <property type="nucleotide sequence ID" value="NZ_LGRV01000003.1"/>
</dbReference>
<keyword evidence="10" id="KW-1185">Reference proteome</keyword>
<keyword evidence="6 7" id="KW-0472">Membrane</keyword>
<evidence type="ECO:0000256" key="7">
    <source>
        <dbReference type="SAM" id="Phobius"/>
    </source>
</evidence>
<gene>
    <name evidence="9" type="ORF">AEA09_08560</name>
</gene>
<evidence type="ECO:0000256" key="4">
    <source>
        <dbReference type="ARBA" id="ARBA00022692"/>
    </source>
</evidence>
<evidence type="ECO:0000256" key="2">
    <source>
        <dbReference type="ARBA" id="ARBA00010792"/>
    </source>
</evidence>
<protein>
    <submittedName>
        <fullName evidence="9">Alkaline phosphatase</fullName>
    </submittedName>
</protein>